<dbReference type="InterPro" id="IPR032332">
    <property type="entry name" value="GramPos_pilinD3"/>
</dbReference>
<feature type="non-terminal residue" evidence="2">
    <location>
        <position position="1"/>
    </location>
</feature>
<comment type="caution">
    <text evidence="2">The sequence shown here is derived from an EMBL/GenBank/DDBJ whole genome shotgun (WGS) entry which is preliminary data.</text>
</comment>
<dbReference type="Gene3D" id="2.60.40.1140">
    <property type="entry name" value="Collagen-binding surface protein Cna, B-type domain"/>
    <property type="match status" value="1"/>
</dbReference>
<name>A0AAW9W8G0_STREE</name>
<proteinExistence type="predicted"/>
<evidence type="ECO:0000313" key="2">
    <source>
        <dbReference type="EMBL" id="MTV78129.1"/>
    </source>
</evidence>
<dbReference type="AlphaFoldDB" id="A0AAW9W8G0"/>
<reference evidence="2" key="1">
    <citation type="submission" date="2019-11" db="EMBL/GenBank/DDBJ databases">
        <title>Growth characteristics of pneumococcus vary with the chemical composition of the capsule and with environmental conditions.</title>
        <authorList>
            <person name="Tothpal A."/>
            <person name="Desobry K."/>
            <person name="Joshi S."/>
            <person name="Wyllie A.L."/>
            <person name="Weinberger D.M."/>
        </authorList>
    </citation>
    <scope>NUCLEOTIDE SEQUENCE</scope>
    <source>
        <strain evidence="2">Pnumococcus10A</strain>
    </source>
</reference>
<dbReference type="EMBL" id="WNHN01000486">
    <property type="protein sequence ID" value="MTV78129.1"/>
    <property type="molecule type" value="Genomic_DNA"/>
</dbReference>
<evidence type="ECO:0000313" key="3">
    <source>
        <dbReference type="Proteomes" id="UP000729182"/>
    </source>
</evidence>
<dbReference type="Pfam" id="PF16570">
    <property type="entry name" value="GramPos_pilinD3"/>
    <property type="match status" value="1"/>
</dbReference>
<gene>
    <name evidence="2" type="ORF">GM535_12985</name>
</gene>
<protein>
    <submittedName>
        <fullName evidence="2">Cell surface protein</fullName>
    </submittedName>
</protein>
<feature type="non-terminal residue" evidence="2">
    <location>
        <position position="97"/>
    </location>
</feature>
<organism evidence="2 3">
    <name type="scientific">Streptococcus pneumoniae</name>
    <dbReference type="NCBI Taxonomy" id="1313"/>
    <lineage>
        <taxon>Bacteria</taxon>
        <taxon>Bacillati</taxon>
        <taxon>Bacillota</taxon>
        <taxon>Bacilli</taxon>
        <taxon>Lactobacillales</taxon>
        <taxon>Streptococcaceae</taxon>
        <taxon>Streptococcus</taxon>
    </lineage>
</organism>
<feature type="domain" description="Gram-positive pilin backbone subunit 3 Cna-B-like" evidence="1">
    <location>
        <begin position="42"/>
        <end position="97"/>
    </location>
</feature>
<accession>A0AAW9W8G0</accession>
<evidence type="ECO:0000259" key="1">
    <source>
        <dbReference type="Pfam" id="PF16570"/>
    </source>
</evidence>
<sequence>TWVDATGAPIPAGAEATFDLVNAQTGKVVQTVTLTTDKNTVTVNGLDKNTEYKFVERSIKGYSADYQEITTAGEIAVKNWKDENPKPLDPTEPKVVT</sequence>
<dbReference type="Proteomes" id="UP000729182">
    <property type="component" value="Unassembled WGS sequence"/>
</dbReference>